<keyword evidence="4" id="KW-0539">Nucleus</keyword>
<protein>
    <submittedName>
        <fullName evidence="8">Tigger transposable element-derived protein 1-like</fullName>
    </submittedName>
</protein>
<dbReference type="OrthoDB" id="125347at2759"/>
<evidence type="ECO:0000256" key="5">
    <source>
        <dbReference type="SAM" id="MobiDB-lite"/>
    </source>
</evidence>
<dbReference type="InterPro" id="IPR006600">
    <property type="entry name" value="HTH_CenpB_DNA-bd_dom"/>
</dbReference>
<dbReference type="GO" id="GO:0005634">
    <property type="term" value="C:nucleus"/>
    <property type="evidence" value="ECO:0007669"/>
    <property type="project" value="UniProtKB-SubCell"/>
</dbReference>
<dbReference type="Gene3D" id="1.10.10.60">
    <property type="entry name" value="Homeodomain-like"/>
    <property type="match status" value="1"/>
</dbReference>
<dbReference type="InterPro" id="IPR050863">
    <property type="entry name" value="CenT-Element_Derived"/>
</dbReference>
<evidence type="ECO:0000259" key="6">
    <source>
        <dbReference type="PROSITE" id="PS51253"/>
    </source>
</evidence>
<dbReference type="GO" id="GO:0003677">
    <property type="term" value="F:DNA binding"/>
    <property type="evidence" value="ECO:0007669"/>
    <property type="project" value="UniProtKB-KW"/>
</dbReference>
<keyword evidence="3" id="KW-0238">DNA-binding</keyword>
<reference evidence="8" key="1">
    <citation type="submission" date="2025-08" db="UniProtKB">
        <authorList>
            <consortium name="RefSeq"/>
        </authorList>
    </citation>
    <scope>IDENTIFICATION</scope>
    <source>
        <tissue evidence="8">Spleen</tissue>
    </source>
</reference>
<comment type="similarity">
    <text evidence="2">Belongs to the tigger transposable element derived protein family.</text>
</comment>
<evidence type="ECO:0000313" key="8">
    <source>
        <dbReference type="RefSeq" id="XP_006877395.1"/>
    </source>
</evidence>
<dbReference type="PANTHER" id="PTHR19303">
    <property type="entry name" value="TRANSPOSON"/>
    <property type="match status" value="1"/>
</dbReference>
<organism evidence="7 8">
    <name type="scientific">Chrysochloris asiatica</name>
    <name type="common">Cape golden mole</name>
    <dbReference type="NCBI Taxonomy" id="185453"/>
    <lineage>
        <taxon>Eukaryota</taxon>
        <taxon>Metazoa</taxon>
        <taxon>Chordata</taxon>
        <taxon>Craniata</taxon>
        <taxon>Vertebrata</taxon>
        <taxon>Euteleostomi</taxon>
        <taxon>Mammalia</taxon>
        <taxon>Eutheria</taxon>
        <taxon>Afrotheria</taxon>
        <taxon>Chrysochloridae</taxon>
        <taxon>Chrysochlorinae</taxon>
        <taxon>Chrysochloris</taxon>
    </lineage>
</organism>
<comment type="subcellular location">
    <subcellularLocation>
        <location evidence="1">Nucleus</location>
    </subcellularLocation>
</comment>
<gene>
    <name evidence="8" type="primary">LOC102815071</name>
</gene>
<dbReference type="SMART" id="SM00674">
    <property type="entry name" value="CENPB"/>
    <property type="match status" value="1"/>
</dbReference>
<dbReference type="InterPro" id="IPR036388">
    <property type="entry name" value="WH-like_DNA-bd_sf"/>
</dbReference>
<dbReference type="InterPro" id="IPR007889">
    <property type="entry name" value="HTH_Psq"/>
</dbReference>
<dbReference type="InterPro" id="IPR004875">
    <property type="entry name" value="DDE_SF_endonuclease_dom"/>
</dbReference>
<dbReference type="PROSITE" id="PS51253">
    <property type="entry name" value="HTH_CENPB"/>
    <property type="match status" value="1"/>
</dbReference>
<dbReference type="Pfam" id="PF04218">
    <property type="entry name" value="CENP-B_N"/>
    <property type="match status" value="1"/>
</dbReference>
<evidence type="ECO:0000256" key="1">
    <source>
        <dbReference type="ARBA" id="ARBA00004123"/>
    </source>
</evidence>
<dbReference type="Pfam" id="PF03221">
    <property type="entry name" value="HTH_Tnp_Tc5"/>
    <property type="match status" value="1"/>
</dbReference>
<sequence length="710" mass="77629">MAQRAQPVTRSVLGRRAFPGGGGLEGYFPRGGARERMEMARQRQMWPETASSCHCGDGSSCVDGQVVGNSLRCVAPGSGMKTATPPVVPRLQVSGKAPLGRLGIRRSTKRDRKSITLHVKLEVLRRFEEGEKLTHIARALGLATSTVASIRVNKDKIRANSQAATPVSATQLTRCRSVLMGHMERLLSLWIEEQKRQNLPVSTLLIQDKARRLFVELQREQGEGAQAETFGASNGWFARFKARHNVLLTDEPAVADAQAAARYPEVLRRILEEGRYTPQQVFNVDETGLFWKRLPERTLLALEEAVGPGPKASKDHLTLLLGGNAAGDFKLKPLLVYPSENPRALKGCSKASLPVVWRSNRNDWLTPSIFQEWFTDCFCPAVESYCARHGLPHHALLLLDSAPCHPSHLDGLSAHVRVEFLPKNTSALIQPMNQGVIAAFKAHYLRRTLSQLVQETAGEDRPSVWEFWRSYTVMTAVDNIAEAWAELRPATMNSAWRKLWPECVPVGAPEPDTLPQLRRSIMALASHVGLGDLAEADVACLLQAHGEPPPHSGPQDAEDGDAACSGLPWEEGKGLSSKRPGQELTEARESVGTEETGMGAVSHEHLVKALSHFATGLRILVDNDPNRERSLRVSRGVHSALARLRELHRDKRRQAQVSSAARELPGCLPPAPQEEPTVDTLVAEASGPGAHAVATLPVVSVDSGFGADLR</sequence>
<feature type="domain" description="HTH CENPB-type" evidence="6">
    <location>
        <begin position="171"/>
        <end position="250"/>
    </location>
</feature>
<evidence type="ECO:0000256" key="4">
    <source>
        <dbReference type="ARBA" id="ARBA00023242"/>
    </source>
</evidence>
<dbReference type="Proteomes" id="UP000504623">
    <property type="component" value="Unplaced"/>
</dbReference>
<evidence type="ECO:0000256" key="3">
    <source>
        <dbReference type="ARBA" id="ARBA00023125"/>
    </source>
</evidence>
<dbReference type="GeneID" id="102815071"/>
<evidence type="ECO:0000256" key="2">
    <source>
        <dbReference type="ARBA" id="ARBA00010881"/>
    </source>
</evidence>
<accession>A0A9B0X3V3</accession>
<evidence type="ECO:0000313" key="7">
    <source>
        <dbReference type="Proteomes" id="UP000504623"/>
    </source>
</evidence>
<dbReference type="SUPFAM" id="SSF46689">
    <property type="entry name" value="Homeodomain-like"/>
    <property type="match status" value="2"/>
</dbReference>
<keyword evidence="7" id="KW-1185">Reference proteome</keyword>
<name>A0A9B0X3V3_CHRAS</name>
<dbReference type="Pfam" id="PF03184">
    <property type="entry name" value="DDE_1"/>
    <property type="match status" value="1"/>
</dbReference>
<feature type="region of interest" description="Disordered" evidence="5">
    <location>
        <begin position="544"/>
        <end position="597"/>
    </location>
</feature>
<dbReference type="RefSeq" id="XP_006877395.1">
    <property type="nucleotide sequence ID" value="XM_006877333.1"/>
</dbReference>
<dbReference type="InterPro" id="IPR009057">
    <property type="entry name" value="Homeodomain-like_sf"/>
</dbReference>
<dbReference type="Gene3D" id="1.10.10.10">
    <property type="entry name" value="Winged helix-like DNA-binding domain superfamily/Winged helix DNA-binding domain"/>
    <property type="match status" value="1"/>
</dbReference>
<dbReference type="PANTHER" id="PTHR19303:SF61">
    <property type="entry name" value="HTH CENPB-TYPE DOMAIN-CONTAINING PROTEIN"/>
    <property type="match status" value="1"/>
</dbReference>
<dbReference type="AlphaFoldDB" id="A0A9B0X3V3"/>
<proteinExistence type="inferred from homology"/>